<dbReference type="PANTHER" id="PTHR30154">
    <property type="entry name" value="LEUCINE-RESPONSIVE REGULATORY PROTEIN"/>
    <property type="match status" value="1"/>
</dbReference>
<dbReference type="PROSITE" id="PS50956">
    <property type="entry name" value="HTH_ASNC_2"/>
    <property type="match status" value="1"/>
</dbReference>
<dbReference type="InterPro" id="IPR019887">
    <property type="entry name" value="Tscrpt_reg_AsnC/Lrp_C"/>
</dbReference>
<dbReference type="InterPro" id="IPR036390">
    <property type="entry name" value="WH_DNA-bd_sf"/>
</dbReference>
<dbReference type="InterPro" id="IPR011008">
    <property type="entry name" value="Dimeric_a/b-barrel"/>
</dbReference>
<dbReference type="Gene3D" id="1.10.10.10">
    <property type="entry name" value="Winged helix-like DNA-binding domain superfamily/Winged helix DNA-binding domain"/>
    <property type="match status" value="1"/>
</dbReference>
<dbReference type="GO" id="GO:0043200">
    <property type="term" value="P:response to amino acid"/>
    <property type="evidence" value="ECO:0007669"/>
    <property type="project" value="TreeGrafter"/>
</dbReference>
<dbReference type="Gene3D" id="3.30.70.920">
    <property type="match status" value="1"/>
</dbReference>
<evidence type="ECO:0000256" key="1">
    <source>
        <dbReference type="ARBA" id="ARBA00023015"/>
    </source>
</evidence>
<dbReference type="RefSeq" id="WP_136963282.1">
    <property type="nucleotide sequence ID" value="NZ_CP039690.1"/>
</dbReference>
<protein>
    <submittedName>
        <fullName evidence="5">Lrp/AsnC family transcriptional regulator</fullName>
    </submittedName>
</protein>
<evidence type="ECO:0000259" key="4">
    <source>
        <dbReference type="PROSITE" id="PS50956"/>
    </source>
</evidence>
<evidence type="ECO:0000256" key="3">
    <source>
        <dbReference type="ARBA" id="ARBA00023163"/>
    </source>
</evidence>
<dbReference type="Proteomes" id="UP000298781">
    <property type="component" value="Chromosome"/>
</dbReference>
<dbReference type="KEGG" id="pstg:E8M01_28705"/>
<proteinExistence type="predicted"/>
<dbReference type="PRINTS" id="PR00033">
    <property type="entry name" value="HTHASNC"/>
</dbReference>
<dbReference type="SMART" id="SM00344">
    <property type="entry name" value="HTH_ASNC"/>
    <property type="match status" value="1"/>
</dbReference>
<keyword evidence="3" id="KW-0804">Transcription</keyword>
<dbReference type="SUPFAM" id="SSF46785">
    <property type="entry name" value="Winged helix' DNA-binding domain"/>
    <property type="match status" value="1"/>
</dbReference>
<sequence>MTWLGKVLDEIDRRLVALLQSNARQSTMALAKRLGVARSTVHDRLQRLEKAGAILGYSVVLARDVTGSSAQSIVLLSISQKLQRGVIEALGRLPEIKLCHTMSGEYDLFLLIETPQLEDLDAVIDEVTSIPGVTRSQSFILLAKKFDRLADRAPLTQPVGLPSIRPAD</sequence>
<dbReference type="Pfam" id="PF13404">
    <property type="entry name" value="HTH_AsnC-type"/>
    <property type="match status" value="1"/>
</dbReference>
<dbReference type="GO" id="GO:0043565">
    <property type="term" value="F:sequence-specific DNA binding"/>
    <property type="evidence" value="ECO:0007669"/>
    <property type="project" value="InterPro"/>
</dbReference>
<accession>A0A4D7BCY2</accession>
<dbReference type="AlphaFoldDB" id="A0A4D7BCY2"/>
<dbReference type="InterPro" id="IPR000485">
    <property type="entry name" value="AsnC-type_HTH_dom"/>
</dbReference>
<dbReference type="PANTHER" id="PTHR30154:SF34">
    <property type="entry name" value="TRANSCRIPTIONAL REGULATOR AZLB"/>
    <property type="match status" value="1"/>
</dbReference>
<evidence type="ECO:0000313" key="6">
    <source>
        <dbReference type="Proteomes" id="UP000298781"/>
    </source>
</evidence>
<keyword evidence="1" id="KW-0805">Transcription regulation</keyword>
<evidence type="ECO:0000313" key="5">
    <source>
        <dbReference type="EMBL" id="QCI67858.1"/>
    </source>
</evidence>
<keyword evidence="6" id="KW-1185">Reference proteome</keyword>
<dbReference type="OrthoDB" id="9809462at2"/>
<feature type="domain" description="HTH asnC-type" evidence="4">
    <location>
        <begin position="8"/>
        <end position="69"/>
    </location>
</feature>
<dbReference type="GO" id="GO:0005829">
    <property type="term" value="C:cytosol"/>
    <property type="evidence" value="ECO:0007669"/>
    <property type="project" value="TreeGrafter"/>
</dbReference>
<dbReference type="EMBL" id="CP039690">
    <property type="protein sequence ID" value="QCI67858.1"/>
    <property type="molecule type" value="Genomic_DNA"/>
</dbReference>
<name>A0A4D7BCY2_9HYPH</name>
<keyword evidence="2" id="KW-0238">DNA-binding</keyword>
<organism evidence="5 6">
    <name type="scientific">Phreatobacter stygius</name>
    <dbReference type="NCBI Taxonomy" id="1940610"/>
    <lineage>
        <taxon>Bacteria</taxon>
        <taxon>Pseudomonadati</taxon>
        <taxon>Pseudomonadota</taxon>
        <taxon>Alphaproteobacteria</taxon>
        <taxon>Hyphomicrobiales</taxon>
        <taxon>Phreatobacteraceae</taxon>
        <taxon>Phreatobacter</taxon>
    </lineage>
</organism>
<dbReference type="InterPro" id="IPR019888">
    <property type="entry name" value="Tscrpt_reg_AsnC-like"/>
</dbReference>
<dbReference type="Pfam" id="PF01037">
    <property type="entry name" value="AsnC_trans_reg"/>
    <property type="match status" value="1"/>
</dbReference>
<dbReference type="InterPro" id="IPR036388">
    <property type="entry name" value="WH-like_DNA-bd_sf"/>
</dbReference>
<gene>
    <name evidence="5" type="ORF">E8M01_28705</name>
</gene>
<reference evidence="5 6" key="1">
    <citation type="submission" date="2019-04" db="EMBL/GenBank/DDBJ databases">
        <title>Phreatobacter aquaticus sp. nov.</title>
        <authorList>
            <person name="Choi A."/>
        </authorList>
    </citation>
    <scope>NUCLEOTIDE SEQUENCE [LARGE SCALE GENOMIC DNA]</scope>
    <source>
        <strain evidence="5 6">KCTC 52518</strain>
    </source>
</reference>
<evidence type="ECO:0000256" key="2">
    <source>
        <dbReference type="ARBA" id="ARBA00023125"/>
    </source>
</evidence>
<dbReference type="SUPFAM" id="SSF54909">
    <property type="entry name" value="Dimeric alpha+beta barrel"/>
    <property type="match status" value="1"/>
</dbReference>